<proteinExistence type="predicted"/>
<protein>
    <submittedName>
        <fullName evidence="2">Uncharacterized protein</fullName>
    </submittedName>
</protein>
<evidence type="ECO:0000313" key="3">
    <source>
        <dbReference type="Proteomes" id="UP000777482"/>
    </source>
</evidence>
<dbReference type="AlphaFoldDB" id="A0A9P6W345"/>
<comment type="caution">
    <text evidence="2">The sequence shown here is derived from an EMBL/GenBank/DDBJ whole genome shotgun (WGS) entry which is preliminary data.</text>
</comment>
<dbReference type="EMBL" id="PUHQ01000020">
    <property type="protein sequence ID" value="KAG0663374.1"/>
    <property type="molecule type" value="Genomic_DNA"/>
</dbReference>
<keyword evidence="3" id="KW-1185">Reference proteome</keyword>
<feature type="region of interest" description="Disordered" evidence="1">
    <location>
        <begin position="154"/>
        <end position="192"/>
    </location>
</feature>
<reference evidence="2 3" key="1">
    <citation type="submission" date="2020-11" db="EMBL/GenBank/DDBJ databases">
        <title>Kefir isolates.</title>
        <authorList>
            <person name="Marcisauskas S."/>
            <person name="Kim Y."/>
            <person name="Blasche S."/>
        </authorList>
    </citation>
    <scope>NUCLEOTIDE SEQUENCE [LARGE SCALE GENOMIC DNA]</scope>
    <source>
        <strain evidence="2 3">KR</strain>
    </source>
</reference>
<feature type="compositionally biased region" description="Acidic residues" evidence="1">
    <location>
        <begin position="159"/>
        <end position="173"/>
    </location>
</feature>
<dbReference type="Proteomes" id="UP000777482">
    <property type="component" value="Unassembled WGS sequence"/>
</dbReference>
<organism evidence="2 3">
    <name type="scientific">Rhodotorula mucilaginosa</name>
    <name type="common">Yeast</name>
    <name type="synonym">Rhodotorula rubra</name>
    <dbReference type="NCBI Taxonomy" id="5537"/>
    <lineage>
        <taxon>Eukaryota</taxon>
        <taxon>Fungi</taxon>
        <taxon>Dikarya</taxon>
        <taxon>Basidiomycota</taxon>
        <taxon>Pucciniomycotina</taxon>
        <taxon>Microbotryomycetes</taxon>
        <taxon>Sporidiobolales</taxon>
        <taxon>Sporidiobolaceae</taxon>
        <taxon>Rhodotorula</taxon>
    </lineage>
</organism>
<name>A0A9P6W345_RHOMI</name>
<accession>A0A9P6W345</accession>
<sequence>MDPRISAHFVRLDPEDSHQWKLCQLVVDYTHDYLERVALLEIDQDSGPRPVCQLWAKAQCKDLMAQLSAYVAHLEQGRAESKLPIRIKAAWRDWHARQSAFAGTSIGHHPVYLVALAELVRDLKHPPHLPGLEAKDCGLAHVAILVIKARLSGEAKPSDDEDDETRDDEDDGAGETRGEVGATSQQAKVRRPSLRASNTWVSDLFTAIALPWTLTGPDRPNTEVNGLLGTLRAMPAQNDFILEEDRDNVPSFQLGIYSGLRYTRVRRGWSAAGLAGAKQ</sequence>
<evidence type="ECO:0000256" key="1">
    <source>
        <dbReference type="SAM" id="MobiDB-lite"/>
    </source>
</evidence>
<evidence type="ECO:0000313" key="2">
    <source>
        <dbReference type="EMBL" id="KAG0663374.1"/>
    </source>
</evidence>
<gene>
    <name evidence="2" type="ORF">C6P46_002713</name>
</gene>